<feature type="transmembrane region" description="Helical" evidence="8">
    <location>
        <begin position="240"/>
        <end position="268"/>
    </location>
</feature>
<reference evidence="12" key="1">
    <citation type="journal article" date="2022" name="bioRxiv">
        <title>Thiovibrio frasassiensisgen. nov., sp. nov., an autotrophic, elemental sulfur disproportionating bacterium isolated from sulfidic karst sediment, and proposal of Thiovibrionaceae fam. nov.</title>
        <authorList>
            <person name="Aronson H."/>
            <person name="Thomas C."/>
            <person name="Bhattacharyya M."/>
            <person name="Eckstein S."/>
            <person name="Jensen S."/>
            <person name="Barco R."/>
            <person name="Macalady J."/>
            <person name="Amend J."/>
        </authorList>
    </citation>
    <scope>NUCLEOTIDE SEQUENCE</scope>
    <source>
        <strain evidence="12">RS19-109</strain>
    </source>
</reference>
<evidence type="ECO:0000256" key="8">
    <source>
        <dbReference type="SAM" id="Phobius"/>
    </source>
</evidence>
<dbReference type="InterPro" id="IPR049278">
    <property type="entry name" value="MS_channel_C"/>
</dbReference>
<evidence type="ECO:0000313" key="12">
    <source>
        <dbReference type="EMBL" id="MDG4474730.1"/>
    </source>
</evidence>
<dbReference type="GO" id="GO:0005886">
    <property type="term" value="C:plasma membrane"/>
    <property type="evidence" value="ECO:0007669"/>
    <property type="project" value="UniProtKB-SubCell"/>
</dbReference>
<dbReference type="SUPFAM" id="SSF50182">
    <property type="entry name" value="Sm-like ribonucleoproteins"/>
    <property type="match status" value="1"/>
</dbReference>
<dbReference type="Gene3D" id="3.30.70.100">
    <property type="match status" value="1"/>
</dbReference>
<feature type="transmembrane region" description="Helical" evidence="8">
    <location>
        <begin position="165"/>
        <end position="186"/>
    </location>
</feature>
<evidence type="ECO:0000259" key="11">
    <source>
        <dbReference type="Pfam" id="PF21088"/>
    </source>
</evidence>
<sequence length="444" mass="49152">MKSLWLSTTISEKKLELFNDWLLRYVLTYDNLVQALIITCALLIAFLFGNRIKRRFSTPELPQKRFGQLLVAVLPLATPLLWLFLQIISLLVAMEAEWPHDLLTIVVNLLAVWIVIKTASLFFNNTAWIRLITVIAWTLAALNILDLLGPAVRLLDRLSLKFGKLQISLLTVLTGFLTVVLLLWGARLLSHLLEKRIRGNASLSPSIQVLFVKLSKITLITVAILVGLRSVGLDLTGFTIFTGAVGVGIGFGLQKIFSNLISGIILLLDKSIKPGDVITVGETYGWVNSLGARYTSLIAPDGKEFLIPNEDLITQQVENWSFSNSTVCVKMPVGIAYSADVRKAMALCEEAARQTERIIQEPPPQCLLVAFGESSVDLELGVWINDPINGVKNVKSAVLLNIWDAFHEQGIEIPYPQRDVHIRTMPPGTGGMAGGQEEGHRQDR</sequence>
<dbReference type="InterPro" id="IPR010920">
    <property type="entry name" value="LSM_dom_sf"/>
</dbReference>
<organism evidence="12 13">
    <name type="scientific">Thiovibrio frasassiensis</name>
    <dbReference type="NCBI Taxonomy" id="2984131"/>
    <lineage>
        <taxon>Bacteria</taxon>
        <taxon>Pseudomonadati</taxon>
        <taxon>Thermodesulfobacteriota</taxon>
        <taxon>Desulfobulbia</taxon>
        <taxon>Desulfobulbales</taxon>
        <taxon>Thiovibrionaceae</taxon>
        <taxon>Thiovibrio</taxon>
    </lineage>
</organism>
<feature type="transmembrane region" description="Helical" evidence="8">
    <location>
        <begin position="69"/>
        <end position="92"/>
    </location>
</feature>
<evidence type="ECO:0000256" key="5">
    <source>
        <dbReference type="ARBA" id="ARBA00022989"/>
    </source>
</evidence>
<comment type="subcellular location">
    <subcellularLocation>
        <location evidence="1">Cell membrane</location>
        <topology evidence="1">Multi-pass membrane protein</topology>
    </subcellularLocation>
</comment>
<dbReference type="AlphaFoldDB" id="A0A9X4ME97"/>
<feature type="domain" description="Mechanosensitive ion channel transmembrane helices 2/3" evidence="11">
    <location>
        <begin position="213"/>
        <end position="254"/>
    </location>
</feature>
<name>A0A9X4ME97_9BACT</name>
<keyword evidence="13" id="KW-1185">Reference proteome</keyword>
<comment type="similarity">
    <text evidence="2">Belongs to the MscS (TC 1.A.23) family.</text>
</comment>
<dbReference type="InterPro" id="IPR023408">
    <property type="entry name" value="MscS_beta-dom_sf"/>
</dbReference>
<reference evidence="12" key="2">
    <citation type="submission" date="2022-10" db="EMBL/GenBank/DDBJ databases">
        <authorList>
            <person name="Aronson H.S."/>
        </authorList>
    </citation>
    <scope>NUCLEOTIDE SEQUENCE</scope>
    <source>
        <strain evidence="12">RS19-109</strain>
    </source>
</reference>
<feature type="transmembrane region" description="Helical" evidence="8">
    <location>
        <begin position="128"/>
        <end position="145"/>
    </location>
</feature>
<dbReference type="GO" id="GO:0008381">
    <property type="term" value="F:mechanosensitive monoatomic ion channel activity"/>
    <property type="evidence" value="ECO:0007669"/>
    <property type="project" value="UniProtKB-ARBA"/>
</dbReference>
<dbReference type="SUPFAM" id="SSF82861">
    <property type="entry name" value="Mechanosensitive channel protein MscS (YggB), transmembrane region"/>
    <property type="match status" value="1"/>
</dbReference>
<protein>
    <submittedName>
        <fullName evidence="12">Mechanosensitive ion channel</fullName>
    </submittedName>
</protein>
<evidence type="ECO:0000259" key="9">
    <source>
        <dbReference type="Pfam" id="PF00924"/>
    </source>
</evidence>
<evidence type="ECO:0000256" key="4">
    <source>
        <dbReference type="ARBA" id="ARBA00022692"/>
    </source>
</evidence>
<dbReference type="PANTHER" id="PTHR30347:SF1">
    <property type="entry name" value="MECHANOSENSITIVE CHANNEL MSCK"/>
    <property type="match status" value="1"/>
</dbReference>
<dbReference type="InterPro" id="IPR049142">
    <property type="entry name" value="MS_channel_1st"/>
</dbReference>
<dbReference type="RefSeq" id="WP_307631710.1">
    <property type="nucleotide sequence ID" value="NZ_JAPHEH010000001.1"/>
</dbReference>
<dbReference type="Gene3D" id="2.30.30.60">
    <property type="match status" value="1"/>
</dbReference>
<feature type="transmembrane region" description="Helical" evidence="8">
    <location>
        <begin position="98"/>
        <end position="116"/>
    </location>
</feature>
<dbReference type="InterPro" id="IPR011066">
    <property type="entry name" value="MscS_channel_C_sf"/>
</dbReference>
<evidence type="ECO:0000256" key="3">
    <source>
        <dbReference type="ARBA" id="ARBA00022475"/>
    </source>
</evidence>
<dbReference type="InterPro" id="IPR011014">
    <property type="entry name" value="MscS_channel_TM-2"/>
</dbReference>
<feature type="domain" description="Mechanosensitive ion channel MscS" evidence="9">
    <location>
        <begin position="256"/>
        <end position="321"/>
    </location>
</feature>
<comment type="caution">
    <text evidence="12">The sequence shown here is derived from an EMBL/GenBank/DDBJ whole genome shotgun (WGS) entry which is preliminary data.</text>
</comment>
<evidence type="ECO:0000256" key="7">
    <source>
        <dbReference type="SAM" id="MobiDB-lite"/>
    </source>
</evidence>
<evidence type="ECO:0000259" key="10">
    <source>
        <dbReference type="Pfam" id="PF21082"/>
    </source>
</evidence>
<dbReference type="PANTHER" id="PTHR30347">
    <property type="entry name" value="POTASSIUM CHANNEL RELATED"/>
    <property type="match status" value="1"/>
</dbReference>
<gene>
    <name evidence="12" type="ORF">OLX77_00975</name>
</gene>
<feature type="region of interest" description="Disordered" evidence="7">
    <location>
        <begin position="425"/>
        <end position="444"/>
    </location>
</feature>
<accession>A0A9X4ME97</accession>
<dbReference type="Pfam" id="PF21088">
    <property type="entry name" value="MS_channel_1st"/>
    <property type="match status" value="1"/>
</dbReference>
<dbReference type="InterPro" id="IPR052702">
    <property type="entry name" value="MscS-like_channel"/>
</dbReference>
<dbReference type="InterPro" id="IPR006685">
    <property type="entry name" value="MscS_channel_2nd"/>
</dbReference>
<feature type="domain" description="Mechanosensitive ion channel MscS C-terminal" evidence="10">
    <location>
        <begin position="329"/>
        <end position="413"/>
    </location>
</feature>
<evidence type="ECO:0000256" key="2">
    <source>
        <dbReference type="ARBA" id="ARBA00008017"/>
    </source>
</evidence>
<feature type="transmembrane region" description="Helical" evidence="8">
    <location>
        <begin position="32"/>
        <end position="49"/>
    </location>
</feature>
<dbReference type="Proteomes" id="UP001154240">
    <property type="component" value="Unassembled WGS sequence"/>
</dbReference>
<dbReference type="SUPFAM" id="SSF82689">
    <property type="entry name" value="Mechanosensitive channel protein MscS (YggB), C-terminal domain"/>
    <property type="match status" value="1"/>
</dbReference>
<dbReference type="Pfam" id="PF21082">
    <property type="entry name" value="MS_channel_3rd"/>
    <property type="match status" value="1"/>
</dbReference>
<evidence type="ECO:0000256" key="1">
    <source>
        <dbReference type="ARBA" id="ARBA00004651"/>
    </source>
</evidence>
<keyword evidence="4 8" id="KW-0812">Transmembrane</keyword>
<proteinExistence type="inferred from homology"/>
<feature type="transmembrane region" description="Helical" evidence="8">
    <location>
        <begin position="207"/>
        <end position="228"/>
    </location>
</feature>
<dbReference type="EMBL" id="JAPHEH010000001">
    <property type="protein sequence ID" value="MDG4474730.1"/>
    <property type="molecule type" value="Genomic_DNA"/>
</dbReference>
<dbReference type="Gene3D" id="1.10.287.1260">
    <property type="match status" value="1"/>
</dbReference>
<evidence type="ECO:0000313" key="13">
    <source>
        <dbReference type="Proteomes" id="UP001154240"/>
    </source>
</evidence>
<dbReference type="Pfam" id="PF00924">
    <property type="entry name" value="MS_channel_2nd"/>
    <property type="match status" value="1"/>
</dbReference>
<keyword evidence="5 8" id="KW-1133">Transmembrane helix</keyword>
<keyword evidence="6 8" id="KW-0472">Membrane</keyword>
<evidence type="ECO:0000256" key="6">
    <source>
        <dbReference type="ARBA" id="ARBA00023136"/>
    </source>
</evidence>
<keyword evidence="3" id="KW-1003">Cell membrane</keyword>